<feature type="compositionally biased region" description="Low complexity" evidence="1">
    <location>
        <begin position="213"/>
        <end position="235"/>
    </location>
</feature>
<keyword evidence="2" id="KW-1133">Transmembrane helix</keyword>
<feature type="region of interest" description="Disordered" evidence="1">
    <location>
        <begin position="252"/>
        <end position="281"/>
    </location>
</feature>
<feature type="region of interest" description="Disordered" evidence="1">
    <location>
        <begin position="372"/>
        <end position="399"/>
    </location>
</feature>
<evidence type="ECO:0000256" key="2">
    <source>
        <dbReference type="SAM" id="Phobius"/>
    </source>
</evidence>
<dbReference type="GO" id="GO:0001402">
    <property type="term" value="P:signal transduction involved in filamentous growth"/>
    <property type="evidence" value="ECO:0007669"/>
    <property type="project" value="TreeGrafter"/>
</dbReference>
<protein>
    <submittedName>
        <fullName evidence="3">Uncharacterized protein</fullName>
    </submittedName>
</protein>
<dbReference type="GO" id="GO:0006972">
    <property type="term" value="P:hyperosmotic response"/>
    <property type="evidence" value="ECO:0007669"/>
    <property type="project" value="TreeGrafter"/>
</dbReference>
<reference evidence="4" key="1">
    <citation type="submission" date="2018-06" db="EMBL/GenBank/DDBJ databases">
        <authorList>
            <person name="Guldener U."/>
        </authorList>
    </citation>
    <scope>NUCLEOTIDE SEQUENCE [LARGE SCALE GENOMIC DNA]</scope>
    <source>
        <strain evidence="4">UTAD17</strain>
    </source>
</reference>
<sequence length="1761" mass="189236">MNKLTIESKFIKLKDYNNTQVTKFRLLERDVNNEKEIIMYSNSSDKTSSADYSTNSNIDVSDISEMAFVSSSQTSDDIIPSNDIYFTSHISSSSVFQDTSTPNAISTSLGYLSQTNPIDSDLTSTTIEPSSVLYSSTSITTPLTTIPTTSNSIVPDYSVSFHATSIVIPSSSSYMSYSTSNFALTNSVKSFRSNSNLPTTQLVIPSESSHVDTSTSQTTAASPQSVSGSSSSSLNSEVPFVQPLIVMKTTTTTSLSSSSSSGEIPNTQYPDSEDGNGATFASGTTSHSLATFLVDTTFNADTLETGSITDVIASTALAVSTSSSIPSESSHVDISTSQTTDASPQSVSSSFSSSLNSKIPFVQPLVVMKTTTTSSSSSSSGEIPNTQYPDSEDGNGATFASGTTSHSLVTFLVDTTFNADTLETGSITDVIASTALAVSTSSSIPSESSHVDTSTSQTTDGSLQSVSSSSGSSLNSKIPSEQTFLTIKTTITTPSSSSFGEIPNTQYPDSEDGNGATFASGTTSHSLATFLVDTTFRVDTSKTKLPTEVIASAALTTSTSSAAGAFSALLTSTTNSVTSMQTLISDIIQSATPTSNFIMESSAININTDKINTSTNIIPTNEITTSIKPFTTILTSAPTIYTIAGGASILSFDINSVSNSLTGSIITNIENSGSLTVTNTQSDDNTKSTMHITNIASSVVPAETLRTSLETLDNGETSTIVTDNIFTDISTYSTKDNSQIVISSATQSIITTFPTKISSSLFITTPTTDYPNSSIQGAVKSTKTFLSTTSSEDFIVLTTLSKTNMPSTTSIITTATTGDTNSKSTSRMSNLGYISKSTFQDTTKPLLTFTSSISTSKESYITNTNPSNSLSDTTEDIINANTKTSKLSKSTYHRESSITASMKGTINSILISNSVVTSLTTTRSTIESAGSFLNSLSSTKTQKKSTLVTTTNDLVTKSESKRFSYSNTGNIKGSTNIASHPKQSFSVTTDISSSSGAGKVSATTNLIYRTESSTIESSHIAISEITSRVSSNMVRSDTVENSASSVALSTFPLTSTTGNSNTNWVPTEIWTKTSKAFSSTLTNNITPTSVNLPQEILPHSVPSQLPSDYTLISIGFKKTWAYPFLVANPISSAQIFAFLPSILIYPFQNKTIDPDTMKQQEARVHDNNCTSAFASANVTFSNCNAKHAAVAQTLANPFYNVSFLNVTVKDIVPLNWDNTSYTIAIAEVYFPKVLVNELQAMILNNASSLYQNPKEYLQIITSLINPRVPLLGIISSHGLIISSNTDTVSTSTSNALATKSNLATGTTGPTQQTGLGGDTGSLGGDINEAYNIDISPKIRVRFLIFLLLLSFIMVIYIWSILVILHRCYKIDFIKKRLGSLGISSSLTNREAPDLENNRWNHSVGKVGDKDNPAMYYKGKDQVDSTGFGLNKVNENKTFNHYQNFENPFYFEDQFITINDEFTCSVDYNIKNNLPVENITCSIVTEGTLRYYVDAYGDYYYAGESLDESLQLNAESDDYVADESSIDDYNSSLEENKVLSSKGDLSRDSMCEINGYNETENIQKSCEPGDCNNIIDVDFELDENGDIILITNGLEDELNENLYSGNADTIYSRNNNHFHGTELTTQVSEIVCSSNNSTGNGKNENGANINGKHKTTYCKDSLLLKNGSLVNQNIDGYLYSHEEDSVQDVNLDYDEEIEDDESDVSDVIIGEIDELDQEIYRRILKMHNGSLFNITNISTARHNNTNENGDPGVTGDRIDYNR</sequence>
<dbReference type="GO" id="GO:0000282">
    <property type="term" value="P:cellular bud site selection"/>
    <property type="evidence" value="ECO:0007669"/>
    <property type="project" value="TreeGrafter"/>
</dbReference>
<evidence type="ECO:0000313" key="4">
    <source>
        <dbReference type="Proteomes" id="UP000262825"/>
    </source>
</evidence>
<feature type="region of interest" description="Disordered" evidence="1">
    <location>
        <begin position="495"/>
        <end position="519"/>
    </location>
</feature>
<keyword evidence="4" id="KW-1185">Reference proteome</keyword>
<feature type="transmembrane region" description="Helical" evidence="2">
    <location>
        <begin position="1342"/>
        <end position="1364"/>
    </location>
</feature>
<proteinExistence type="predicted"/>
<dbReference type="GO" id="GO:0031505">
    <property type="term" value="P:fungal-type cell wall organization"/>
    <property type="evidence" value="ECO:0007669"/>
    <property type="project" value="TreeGrafter"/>
</dbReference>
<dbReference type="GO" id="GO:0005034">
    <property type="term" value="F:osmosensor activity"/>
    <property type="evidence" value="ECO:0007669"/>
    <property type="project" value="InterPro"/>
</dbReference>
<dbReference type="PANTHER" id="PTHR35778:SF1">
    <property type="entry name" value="SIGNALING MUCIN HKR1-RELATED"/>
    <property type="match status" value="1"/>
</dbReference>
<feature type="compositionally biased region" description="Polar residues" evidence="1">
    <location>
        <begin position="451"/>
        <end position="461"/>
    </location>
</feature>
<feature type="region of interest" description="Disordered" evidence="1">
    <location>
        <begin position="442"/>
        <end position="477"/>
    </location>
</feature>
<feature type="compositionally biased region" description="Low complexity" evidence="1">
    <location>
        <begin position="252"/>
        <end position="261"/>
    </location>
</feature>
<gene>
    <name evidence="3" type="ORF">SCODWIG_00472</name>
</gene>
<organism evidence="3 4">
    <name type="scientific">Saccharomycodes ludwigii</name>
    <dbReference type="NCBI Taxonomy" id="36035"/>
    <lineage>
        <taxon>Eukaryota</taxon>
        <taxon>Fungi</taxon>
        <taxon>Dikarya</taxon>
        <taxon>Ascomycota</taxon>
        <taxon>Saccharomycotina</taxon>
        <taxon>Saccharomycetes</taxon>
        <taxon>Saccharomycodales</taxon>
        <taxon>Saccharomycodaceae</taxon>
        <taxon>Saccharomycodes</taxon>
    </lineage>
</organism>
<dbReference type="EMBL" id="UFAJ01000039">
    <property type="protein sequence ID" value="SSD58711.1"/>
    <property type="molecule type" value="Genomic_DNA"/>
</dbReference>
<keyword evidence="2" id="KW-0472">Membrane</keyword>
<dbReference type="GO" id="GO:0005576">
    <property type="term" value="C:extracellular region"/>
    <property type="evidence" value="ECO:0007669"/>
    <property type="project" value="TreeGrafter"/>
</dbReference>
<dbReference type="VEuPathDB" id="FungiDB:SCODWIG_00472"/>
<feature type="compositionally biased region" description="Low complexity" evidence="1">
    <location>
        <begin position="462"/>
        <end position="477"/>
    </location>
</feature>
<evidence type="ECO:0000256" key="1">
    <source>
        <dbReference type="SAM" id="MobiDB-lite"/>
    </source>
</evidence>
<accession>A0A376B225</accession>
<dbReference type="Proteomes" id="UP000262825">
    <property type="component" value="Unassembled WGS sequence"/>
</dbReference>
<evidence type="ECO:0000313" key="3">
    <source>
        <dbReference type="EMBL" id="SSD58711.1"/>
    </source>
</evidence>
<dbReference type="InterPro" id="IPR039295">
    <property type="entry name" value="MSB2"/>
</dbReference>
<dbReference type="GO" id="GO:0009986">
    <property type="term" value="C:cell surface"/>
    <property type="evidence" value="ECO:0007669"/>
    <property type="project" value="TreeGrafter"/>
</dbReference>
<feature type="compositionally biased region" description="Low complexity" evidence="1">
    <location>
        <begin position="343"/>
        <end position="355"/>
    </location>
</feature>
<name>A0A376B225_9ASCO</name>
<feature type="region of interest" description="Disordered" evidence="1">
    <location>
        <begin position="205"/>
        <end position="235"/>
    </location>
</feature>
<feature type="compositionally biased region" description="Low complexity" evidence="1">
    <location>
        <begin position="325"/>
        <end position="335"/>
    </location>
</feature>
<dbReference type="PANTHER" id="PTHR35778">
    <property type="entry name" value="SIGNALING MUCIN HKR1-RELATED"/>
    <property type="match status" value="1"/>
</dbReference>
<dbReference type="GO" id="GO:0005886">
    <property type="term" value="C:plasma membrane"/>
    <property type="evidence" value="ECO:0007669"/>
    <property type="project" value="InterPro"/>
</dbReference>
<dbReference type="GO" id="GO:0007232">
    <property type="term" value="P:osmosensory signaling pathway via Sho1 osmosensor"/>
    <property type="evidence" value="ECO:0007669"/>
    <property type="project" value="InterPro"/>
</dbReference>
<feature type="region of interest" description="Disordered" evidence="1">
    <location>
        <begin position="325"/>
        <end position="355"/>
    </location>
</feature>
<keyword evidence="2" id="KW-0812">Transmembrane</keyword>
<feature type="region of interest" description="Disordered" evidence="1">
    <location>
        <begin position="1739"/>
        <end position="1761"/>
    </location>
</feature>
<dbReference type="GO" id="GO:0030427">
    <property type="term" value="C:site of polarized growth"/>
    <property type="evidence" value="ECO:0007669"/>
    <property type="project" value="TreeGrafter"/>
</dbReference>